<dbReference type="PANTHER" id="PTHR34571:SF1">
    <property type="entry name" value="(S)-UREIDOGLYCINE AMINOHYDROLASE"/>
    <property type="match status" value="1"/>
</dbReference>
<dbReference type="STRING" id="3750.A0A498JTA4"/>
<keyword evidence="1" id="KW-0472">Membrane</keyword>
<evidence type="ECO:0000256" key="1">
    <source>
        <dbReference type="SAM" id="Phobius"/>
    </source>
</evidence>
<evidence type="ECO:0000313" key="3">
    <source>
        <dbReference type="Proteomes" id="UP000290289"/>
    </source>
</evidence>
<dbReference type="InterPro" id="IPR017627">
    <property type="entry name" value="UGHY"/>
</dbReference>
<dbReference type="Gene3D" id="2.60.120.10">
    <property type="entry name" value="Jelly Rolls"/>
    <property type="match status" value="2"/>
</dbReference>
<protein>
    <submittedName>
        <fullName evidence="2">Uncharacterized protein</fullName>
    </submittedName>
</protein>
<evidence type="ECO:0000313" key="2">
    <source>
        <dbReference type="EMBL" id="RXH97153.1"/>
    </source>
</evidence>
<accession>A0A498JTA4</accession>
<name>A0A498JTA4_MALDO</name>
<gene>
    <name evidence="2" type="ORF">DVH24_035821</name>
</gene>
<dbReference type="CDD" id="cd02212">
    <property type="entry name" value="cupin_UGlyAH_C"/>
    <property type="match status" value="1"/>
</dbReference>
<reference evidence="2 3" key="1">
    <citation type="submission" date="2018-10" db="EMBL/GenBank/DDBJ databases">
        <title>A high-quality apple genome assembly.</title>
        <authorList>
            <person name="Hu J."/>
        </authorList>
    </citation>
    <scope>NUCLEOTIDE SEQUENCE [LARGE SCALE GENOMIC DNA]</scope>
    <source>
        <strain evidence="3">cv. HFTH1</strain>
        <tissue evidence="2">Young leaf</tissue>
    </source>
</reference>
<feature type="transmembrane region" description="Helical" evidence="1">
    <location>
        <begin position="29"/>
        <end position="50"/>
    </location>
</feature>
<dbReference type="InterPro" id="IPR014710">
    <property type="entry name" value="RmlC-like_jellyroll"/>
</dbReference>
<keyword evidence="1" id="KW-0812">Transmembrane</keyword>
<comment type="caution">
    <text evidence="2">The sequence shown here is derived from an EMBL/GenBank/DDBJ whole genome shotgun (WGS) entry which is preliminary data.</text>
</comment>
<organism evidence="2 3">
    <name type="scientific">Malus domestica</name>
    <name type="common">Apple</name>
    <name type="synonym">Pyrus malus</name>
    <dbReference type="NCBI Taxonomy" id="3750"/>
    <lineage>
        <taxon>Eukaryota</taxon>
        <taxon>Viridiplantae</taxon>
        <taxon>Streptophyta</taxon>
        <taxon>Embryophyta</taxon>
        <taxon>Tracheophyta</taxon>
        <taxon>Spermatophyta</taxon>
        <taxon>Magnoliopsida</taxon>
        <taxon>eudicotyledons</taxon>
        <taxon>Gunneridae</taxon>
        <taxon>Pentapetalae</taxon>
        <taxon>rosids</taxon>
        <taxon>fabids</taxon>
        <taxon>Rosales</taxon>
        <taxon>Rosaceae</taxon>
        <taxon>Amygdaloideae</taxon>
        <taxon>Maleae</taxon>
        <taxon>Malus</taxon>
    </lineage>
</organism>
<dbReference type="AlphaFoldDB" id="A0A498JTA4"/>
<sequence>MVDSGLDSKHLYWKVTNPTLSPSHLQERFLFSGAVMTMTLGTYLITPAMGSHFVIGSHKLTVDSYAYLPSNVDQSLRCDASAALVVFKRRHVSLENQSTELIFGSTDEQPLLETPGEVFQLRKLIPASISYDFNIHIMDFQPGEYLNVKEVHDNQHGLLLLEGQDIYRLGTLFKQAMSFGWHHLCLNDKYAALGECRTRYLLYKDVNRNPL</sequence>
<keyword evidence="1" id="KW-1133">Transmembrane helix</keyword>
<dbReference type="Proteomes" id="UP000290289">
    <property type="component" value="Chromosome 6"/>
</dbReference>
<dbReference type="InterPro" id="IPR044697">
    <property type="entry name" value="UGlyAH_cupin_C"/>
</dbReference>
<keyword evidence="3" id="KW-1185">Reference proteome</keyword>
<dbReference type="SUPFAM" id="SSF51182">
    <property type="entry name" value="RmlC-like cupins"/>
    <property type="match status" value="1"/>
</dbReference>
<dbReference type="PANTHER" id="PTHR34571">
    <property type="entry name" value="(S)-UREIDOGLYCINE AMINOHYDROLASE"/>
    <property type="match status" value="1"/>
</dbReference>
<dbReference type="GO" id="GO:0071522">
    <property type="term" value="F:ureidoglycine aminohydrolase activity"/>
    <property type="evidence" value="ECO:0007669"/>
    <property type="project" value="InterPro"/>
</dbReference>
<dbReference type="EMBL" id="RDQH01000332">
    <property type="protein sequence ID" value="RXH97153.1"/>
    <property type="molecule type" value="Genomic_DNA"/>
</dbReference>
<proteinExistence type="predicted"/>
<dbReference type="InterPro" id="IPR011051">
    <property type="entry name" value="RmlC_Cupin_sf"/>
</dbReference>